<feature type="domain" description="Alpha-type protein kinase" evidence="9">
    <location>
        <begin position="63"/>
        <end position="286"/>
    </location>
</feature>
<organism evidence="10 11">
    <name type="scientific">Scleropages formosus</name>
    <name type="common">Asian bonytongue</name>
    <name type="synonym">Osteoglossum formosum</name>
    <dbReference type="NCBI Taxonomy" id="113540"/>
    <lineage>
        <taxon>Eukaryota</taxon>
        <taxon>Metazoa</taxon>
        <taxon>Chordata</taxon>
        <taxon>Craniata</taxon>
        <taxon>Vertebrata</taxon>
        <taxon>Euteleostomi</taxon>
        <taxon>Actinopterygii</taxon>
        <taxon>Neopterygii</taxon>
        <taxon>Teleostei</taxon>
        <taxon>Osteoglossocephala</taxon>
        <taxon>Osteoglossomorpha</taxon>
        <taxon>Osteoglossiformes</taxon>
        <taxon>Osteoglossidae</taxon>
        <taxon>Scleropages</taxon>
    </lineage>
</organism>
<evidence type="ECO:0000313" key="10">
    <source>
        <dbReference type="EMBL" id="KPP74103.1"/>
    </source>
</evidence>
<dbReference type="Pfam" id="PF02816">
    <property type="entry name" value="Alpha_kinase"/>
    <property type="match status" value="1"/>
</dbReference>
<dbReference type="Proteomes" id="UP000034805">
    <property type="component" value="Unassembled WGS sequence"/>
</dbReference>
<evidence type="ECO:0000256" key="5">
    <source>
        <dbReference type="ARBA" id="ARBA00023157"/>
    </source>
</evidence>
<proteinExistence type="predicted"/>
<dbReference type="EC" id="2.7.11.1" evidence="1"/>
<evidence type="ECO:0000256" key="6">
    <source>
        <dbReference type="ARBA" id="ARBA00023319"/>
    </source>
</evidence>
<dbReference type="InterPro" id="IPR036179">
    <property type="entry name" value="Ig-like_dom_sf"/>
</dbReference>
<dbReference type="SMART" id="SM00811">
    <property type="entry name" value="Alpha_kinase"/>
    <property type="match status" value="1"/>
</dbReference>
<dbReference type="GO" id="GO:0005524">
    <property type="term" value="F:ATP binding"/>
    <property type="evidence" value="ECO:0007669"/>
    <property type="project" value="InterPro"/>
</dbReference>
<dbReference type="PROSITE" id="PS51158">
    <property type="entry name" value="ALPHA_KINASE"/>
    <property type="match status" value="1"/>
</dbReference>
<dbReference type="GO" id="GO:0004674">
    <property type="term" value="F:protein serine/threonine kinase activity"/>
    <property type="evidence" value="ECO:0007669"/>
    <property type="project" value="UniProtKB-KW"/>
</dbReference>
<reference evidence="10 11" key="1">
    <citation type="submission" date="2015-08" db="EMBL/GenBank/DDBJ databases">
        <title>The genome of the Asian arowana (Scleropages formosus).</title>
        <authorList>
            <person name="Tan M.H."/>
            <person name="Gan H.M."/>
            <person name="Croft L.J."/>
            <person name="Austin C.M."/>
        </authorList>
    </citation>
    <scope>NUCLEOTIDE SEQUENCE [LARGE SCALE GENOMIC DNA]</scope>
    <source>
        <strain evidence="10">Aro1</strain>
    </source>
</reference>
<accession>A0A0P7UZF9</accession>
<evidence type="ECO:0000256" key="1">
    <source>
        <dbReference type="ARBA" id="ARBA00012513"/>
    </source>
</evidence>
<protein>
    <recommendedName>
        <fullName evidence="1">non-specific serine/threonine protein kinase</fullName>
        <ecNumber evidence="1">2.7.11.1</ecNumber>
    </recommendedName>
</protein>
<comment type="caution">
    <text evidence="10">The sequence shown here is derived from an EMBL/GenBank/DDBJ whole genome shotgun (WGS) entry which is preliminary data.</text>
</comment>
<keyword evidence="5" id="KW-1015">Disulfide bond</keyword>
<evidence type="ECO:0000256" key="8">
    <source>
        <dbReference type="ARBA" id="ARBA00048679"/>
    </source>
</evidence>
<sequence length="321" mass="36328">MSTWDEGQVSYMIAKVSSKDLGWYRCCFSNHHGNTSSEFHLTSDVELTEGVGEDVKCTPLLFREDFLREQFFGEDQWASILTEEVHFGEGMHRKAFRTKLLAGLLPLFTPGHPCVLKVHNAISYGTKNNEELLRKNYDLAVEVNHSSNPKVAQSVTSVNPCLRIIPIYLVHRPSNDIPYATLEEELLGDFVKYSVKDGKEINLMRRDSEAGQKCCAFQHWVYEKTDGNLLVTDMQGVGMKLTDVGIATCKKGYKGFKGNCATTFIDQFKALHQCNRFCEILGLKSLQVRQQKPRRKVTVAISKRQPVAKKNVFPPTLKNTS</sequence>
<name>A0A0P7UZF9_SCLFO</name>
<comment type="catalytic activity">
    <reaction evidence="8">
        <text>L-seryl-[protein] + ATP = O-phospho-L-seryl-[protein] + ADP + H(+)</text>
        <dbReference type="Rhea" id="RHEA:17989"/>
        <dbReference type="Rhea" id="RHEA-COMP:9863"/>
        <dbReference type="Rhea" id="RHEA-COMP:11604"/>
        <dbReference type="ChEBI" id="CHEBI:15378"/>
        <dbReference type="ChEBI" id="CHEBI:29999"/>
        <dbReference type="ChEBI" id="CHEBI:30616"/>
        <dbReference type="ChEBI" id="CHEBI:83421"/>
        <dbReference type="ChEBI" id="CHEBI:456216"/>
        <dbReference type="EC" id="2.7.11.1"/>
    </reaction>
</comment>
<dbReference type="InterPro" id="IPR011009">
    <property type="entry name" value="Kinase-like_dom_sf"/>
</dbReference>
<evidence type="ECO:0000313" key="11">
    <source>
        <dbReference type="Proteomes" id="UP000034805"/>
    </source>
</evidence>
<dbReference type="PANTHER" id="PTHR47091:SF2">
    <property type="entry name" value="ALPHA-PROTEIN KINASE 2"/>
    <property type="match status" value="1"/>
</dbReference>
<evidence type="ECO:0000259" key="9">
    <source>
        <dbReference type="PROSITE" id="PS51158"/>
    </source>
</evidence>
<gene>
    <name evidence="10" type="ORF">Z043_106769</name>
</gene>
<evidence type="ECO:0000256" key="4">
    <source>
        <dbReference type="ARBA" id="ARBA00022777"/>
    </source>
</evidence>
<dbReference type="SUPFAM" id="SSF56112">
    <property type="entry name" value="Protein kinase-like (PK-like)"/>
    <property type="match status" value="1"/>
</dbReference>
<keyword evidence="6" id="KW-0393">Immunoglobulin domain</keyword>
<dbReference type="AlphaFoldDB" id="A0A0P7UZF9"/>
<keyword evidence="3" id="KW-0808">Transferase</keyword>
<keyword evidence="4" id="KW-0418">Kinase</keyword>
<dbReference type="EMBL" id="JARO02001901">
    <property type="protein sequence ID" value="KPP74103.1"/>
    <property type="molecule type" value="Genomic_DNA"/>
</dbReference>
<dbReference type="STRING" id="113540.ENSSFOP00015051667"/>
<dbReference type="PANTHER" id="PTHR47091">
    <property type="entry name" value="ALPHA-PROTEIN KINASE 2-RELATED"/>
    <property type="match status" value="1"/>
</dbReference>
<dbReference type="InterPro" id="IPR004166">
    <property type="entry name" value="a-kinase_dom"/>
</dbReference>
<comment type="catalytic activity">
    <reaction evidence="7">
        <text>L-threonyl-[protein] + ATP = O-phospho-L-threonyl-[protein] + ADP + H(+)</text>
        <dbReference type="Rhea" id="RHEA:46608"/>
        <dbReference type="Rhea" id="RHEA-COMP:11060"/>
        <dbReference type="Rhea" id="RHEA-COMP:11605"/>
        <dbReference type="ChEBI" id="CHEBI:15378"/>
        <dbReference type="ChEBI" id="CHEBI:30013"/>
        <dbReference type="ChEBI" id="CHEBI:30616"/>
        <dbReference type="ChEBI" id="CHEBI:61977"/>
        <dbReference type="ChEBI" id="CHEBI:456216"/>
        <dbReference type="EC" id="2.7.11.1"/>
    </reaction>
</comment>
<dbReference type="SUPFAM" id="SSF48726">
    <property type="entry name" value="Immunoglobulin"/>
    <property type="match status" value="1"/>
</dbReference>
<dbReference type="Gene3D" id="3.20.200.10">
    <property type="entry name" value="MHCK/EF2 kinase"/>
    <property type="match status" value="1"/>
</dbReference>
<evidence type="ECO:0000256" key="2">
    <source>
        <dbReference type="ARBA" id="ARBA00022527"/>
    </source>
</evidence>
<evidence type="ECO:0000256" key="3">
    <source>
        <dbReference type="ARBA" id="ARBA00022679"/>
    </source>
</evidence>
<keyword evidence="2" id="KW-0723">Serine/threonine-protein kinase</keyword>
<evidence type="ECO:0000256" key="7">
    <source>
        <dbReference type="ARBA" id="ARBA00047899"/>
    </source>
</evidence>